<evidence type="ECO:0000313" key="3">
    <source>
        <dbReference type="Proteomes" id="UP001381174"/>
    </source>
</evidence>
<evidence type="ECO:0000313" key="2">
    <source>
        <dbReference type="EMBL" id="MEI7038079.1"/>
    </source>
</evidence>
<dbReference type="RefSeq" id="WP_336808723.1">
    <property type="nucleotide sequence ID" value="NZ_JBBBNY010000015.1"/>
</dbReference>
<feature type="compositionally biased region" description="Low complexity" evidence="1">
    <location>
        <begin position="21"/>
        <end position="35"/>
    </location>
</feature>
<evidence type="ECO:0000256" key="1">
    <source>
        <dbReference type="SAM" id="MobiDB-lite"/>
    </source>
</evidence>
<comment type="caution">
    <text evidence="2">The sequence shown here is derived from an EMBL/GenBank/DDBJ whole genome shotgun (WGS) entry which is preliminary data.</text>
</comment>
<sequence length="125" mass="13615">MSTNRIRPGTSAIEILRALATGKTGTAGTRPPAATDSGGPATTTHDPAVLRQRLKDVVQGVDLDSKEGLRTAQRPVLREILLWEFGATFREHAEFTAMLDSIERTLDADPEAPRKLVALLRDLQK</sequence>
<reference evidence="2 3" key="1">
    <citation type="journal article" date="2014" name="Int. J. Syst. Evol. Microbiol.">
        <title>Fulvimonas yonginensis sp. nov., isolated from greenhouse soil, and emended description of the genus Fulvimonas.</title>
        <authorList>
            <person name="Ahn J.H."/>
            <person name="Kim S.J."/>
            <person name="Weon H.Y."/>
            <person name="Hong S.B."/>
            <person name="Seok S.J."/>
            <person name="Kwon S.W."/>
        </authorList>
    </citation>
    <scope>NUCLEOTIDE SEQUENCE [LARGE SCALE GENOMIC DNA]</scope>
    <source>
        <strain evidence="2 3">KACC 16952</strain>
    </source>
</reference>
<dbReference type="Proteomes" id="UP001381174">
    <property type="component" value="Unassembled WGS sequence"/>
</dbReference>
<feature type="region of interest" description="Disordered" evidence="1">
    <location>
        <begin position="21"/>
        <end position="49"/>
    </location>
</feature>
<gene>
    <name evidence="2" type="ORF">WAT24_15045</name>
</gene>
<keyword evidence="3" id="KW-1185">Reference proteome</keyword>
<dbReference type="EMBL" id="JBBBNY010000015">
    <property type="protein sequence ID" value="MEI7038079.1"/>
    <property type="molecule type" value="Genomic_DNA"/>
</dbReference>
<proteinExistence type="predicted"/>
<accession>A0ABU8JFM7</accession>
<name>A0ABU8JFM7_9GAMM</name>
<organism evidence="2 3">
    <name type="scientific">Fulvimonas yonginensis</name>
    <dbReference type="NCBI Taxonomy" id="1495200"/>
    <lineage>
        <taxon>Bacteria</taxon>
        <taxon>Pseudomonadati</taxon>
        <taxon>Pseudomonadota</taxon>
        <taxon>Gammaproteobacteria</taxon>
        <taxon>Lysobacterales</taxon>
        <taxon>Rhodanobacteraceae</taxon>
        <taxon>Fulvimonas</taxon>
    </lineage>
</organism>
<protein>
    <submittedName>
        <fullName evidence="2">Uncharacterized protein</fullName>
    </submittedName>
</protein>